<sequence length="250" mass="27054">MASPRLSVVLTPADLGITLGRRANIARMRAVADTVLAEWAAQARSRIRSPSMLAAYLRSLAIQYVDEMECAVALPGLDGPSATMARMVEFGMGPGGIGTEGAYDIRTFVLKAGTRSLRIGKSGPYVNIPFPMTTGQLKEAGKSGVGASKVLKMARALPAYKGGHSKGQGLPEGLSAKLKPHHVSDQTEGVVRKQATYSQRKDGTPVVQSTYMKWRRMSWAGKPWMHPGIKAHRIGDEVERRLDTLLTVVW</sequence>
<protein>
    <submittedName>
        <fullName evidence="1">Uncharacterized protein</fullName>
    </submittedName>
</protein>
<name>A0A6J5L5X5_9CAUD</name>
<reference evidence="1" key="1">
    <citation type="submission" date="2020-04" db="EMBL/GenBank/DDBJ databases">
        <authorList>
            <person name="Chiriac C."/>
            <person name="Salcher M."/>
            <person name="Ghai R."/>
            <person name="Kavagutti S V."/>
        </authorList>
    </citation>
    <scope>NUCLEOTIDE SEQUENCE</scope>
</reference>
<dbReference type="EMBL" id="LR796230">
    <property type="protein sequence ID" value="CAB4128656.1"/>
    <property type="molecule type" value="Genomic_DNA"/>
</dbReference>
<gene>
    <name evidence="1" type="ORF">UFOVP114_53</name>
</gene>
<organism evidence="1">
    <name type="scientific">uncultured Caudovirales phage</name>
    <dbReference type="NCBI Taxonomy" id="2100421"/>
    <lineage>
        <taxon>Viruses</taxon>
        <taxon>Duplodnaviria</taxon>
        <taxon>Heunggongvirae</taxon>
        <taxon>Uroviricota</taxon>
        <taxon>Caudoviricetes</taxon>
        <taxon>Peduoviridae</taxon>
        <taxon>Maltschvirus</taxon>
        <taxon>Maltschvirus maltsch</taxon>
    </lineage>
</organism>
<accession>A0A6J5L5X5</accession>
<evidence type="ECO:0000313" key="1">
    <source>
        <dbReference type="EMBL" id="CAB4128656.1"/>
    </source>
</evidence>
<proteinExistence type="predicted"/>